<dbReference type="Proteomes" id="UP000000391">
    <property type="component" value="Chromosome"/>
</dbReference>
<accession>D7EAZ3</accession>
<keyword evidence="9" id="KW-1185">Reference proteome</keyword>
<dbReference type="PANTHER" id="PTHR30389:SF17">
    <property type="entry name" value="L(+)-TARTRATE DEHYDRATASE SUBUNIT ALPHA-RELATED"/>
    <property type="match status" value="1"/>
</dbReference>
<dbReference type="PANTHER" id="PTHR30389">
    <property type="entry name" value="FUMARATE HYDRATASE-RELATED"/>
    <property type="match status" value="1"/>
</dbReference>
<name>D7EAZ3_METEZ</name>
<dbReference type="GO" id="GO:0051539">
    <property type="term" value="F:4 iron, 4 sulfur cluster binding"/>
    <property type="evidence" value="ECO:0007669"/>
    <property type="project" value="UniProtKB-KW"/>
</dbReference>
<dbReference type="NCBIfam" id="TIGR00722">
    <property type="entry name" value="ttdA_fumA_fumB"/>
    <property type="match status" value="1"/>
</dbReference>
<dbReference type="NCBIfam" id="NF004885">
    <property type="entry name" value="PRK06246.1"/>
    <property type="match status" value="1"/>
</dbReference>
<dbReference type="STRING" id="644295.Metev_1670"/>
<sequence length="278" mass="29948">MTEITRESVINATINVLKKSETSLPDDVVDALKSAENTESSEVARSQINAVLKNVDIARKHEIPMCQDTGILIFYIQIGKKLRLDFDLEDAIEEGVRYATSDIPLRPNAVDPITRKNSGNNVGTGLPDIKYQFIEGNCLTITVAPKGAGSENMSRLQMFNPTQLDSIKKFATETVLNAGGKPCPPLILGIGIGGSFDKAPRLAKSALLENISEMDDFEKDILDDVNSLGIGPMGIGGDTTALSVKVKKSHCHTASLPVAVNIQCWANRHASVTLGDDD</sequence>
<reference evidence="8 9" key="1">
    <citation type="submission" date="2010-06" db="EMBL/GenBank/DDBJ databases">
        <title>Complete sequence chromosome of Methanohalobium evestigatum Z-7303.</title>
        <authorList>
            <consortium name="US DOE Joint Genome Institute"/>
            <person name="Lucas S."/>
            <person name="Copeland A."/>
            <person name="Lapidus A."/>
            <person name="Cheng J.-F."/>
            <person name="Bruce D."/>
            <person name="Goodwin L."/>
            <person name="Pitluck S."/>
            <person name="Saunders E."/>
            <person name="Detter J.C."/>
            <person name="Han C."/>
            <person name="Tapia R."/>
            <person name="Land M."/>
            <person name="Hauser L."/>
            <person name="Kyrpides N."/>
            <person name="Mikhailova N."/>
            <person name="Sieprawska-Lupa M."/>
            <person name="Whitman W.B."/>
            <person name="Anderson I."/>
            <person name="Woyke T."/>
        </authorList>
    </citation>
    <scope>NUCLEOTIDE SEQUENCE [LARGE SCALE GENOMIC DNA]</scope>
    <source>
        <strain evidence="9">ATCC BAA-1072 / DSM 3721 / NBRC 107634 / OCM 161 / Z-7303</strain>
    </source>
</reference>
<keyword evidence="6 8" id="KW-0456">Lyase</keyword>
<evidence type="ECO:0000313" key="8">
    <source>
        <dbReference type="EMBL" id="ADI74510.1"/>
    </source>
</evidence>
<dbReference type="GeneID" id="9347313"/>
<evidence type="ECO:0000256" key="3">
    <source>
        <dbReference type="ARBA" id="ARBA00022723"/>
    </source>
</evidence>
<keyword evidence="3" id="KW-0479">Metal-binding</keyword>
<keyword evidence="2" id="KW-0004">4Fe-4S</keyword>
<evidence type="ECO:0000313" key="9">
    <source>
        <dbReference type="Proteomes" id="UP000000391"/>
    </source>
</evidence>
<evidence type="ECO:0000256" key="6">
    <source>
        <dbReference type="ARBA" id="ARBA00023239"/>
    </source>
</evidence>
<keyword evidence="4" id="KW-0408">Iron</keyword>
<evidence type="ECO:0000256" key="4">
    <source>
        <dbReference type="ARBA" id="ARBA00023004"/>
    </source>
</evidence>
<dbReference type="Pfam" id="PF05681">
    <property type="entry name" value="Fumerase"/>
    <property type="match status" value="1"/>
</dbReference>
<dbReference type="HOGENOM" id="CLU_041245_0_0_2"/>
<dbReference type="AlphaFoldDB" id="D7EAZ3"/>
<evidence type="ECO:0000256" key="1">
    <source>
        <dbReference type="ARBA" id="ARBA00008876"/>
    </source>
</evidence>
<organism evidence="8 9">
    <name type="scientific">Methanohalobium evestigatum (strain ATCC BAA-1072 / DSM 3721 / NBRC 107634 / OCM 161 / Z-7303)</name>
    <dbReference type="NCBI Taxonomy" id="644295"/>
    <lineage>
        <taxon>Archaea</taxon>
        <taxon>Methanobacteriati</taxon>
        <taxon>Methanobacteriota</taxon>
        <taxon>Stenosarchaea group</taxon>
        <taxon>Methanomicrobia</taxon>
        <taxon>Methanosarcinales</taxon>
        <taxon>Methanosarcinaceae</taxon>
        <taxon>Methanohalobium</taxon>
    </lineage>
</organism>
<dbReference type="InterPro" id="IPR051208">
    <property type="entry name" value="Class-I_Fumarase/Tartrate_DH"/>
</dbReference>
<evidence type="ECO:0000256" key="2">
    <source>
        <dbReference type="ARBA" id="ARBA00022485"/>
    </source>
</evidence>
<evidence type="ECO:0000256" key="5">
    <source>
        <dbReference type="ARBA" id="ARBA00023014"/>
    </source>
</evidence>
<dbReference type="EMBL" id="CP002069">
    <property type="protein sequence ID" value="ADI74510.1"/>
    <property type="molecule type" value="Genomic_DNA"/>
</dbReference>
<evidence type="ECO:0000259" key="7">
    <source>
        <dbReference type="Pfam" id="PF05681"/>
    </source>
</evidence>
<dbReference type="KEGG" id="mev:Metev_1670"/>
<dbReference type="InterPro" id="IPR004646">
    <property type="entry name" value="Fe-S_hydro-lyase_TtdA-typ_cat"/>
</dbReference>
<dbReference type="GO" id="GO:0016829">
    <property type="term" value="F:lyase activity"/>
    <property type="evidence" value="ECO:0007669"/>
    <property type="project" value="UniProtKB-KW"/>
</dbReference>
<dbReference type="RefSeq" id="WP_013195075.1">
    <property type="nucleotide sequence ID" value="NC_014253.1"/>
</dbReference>
<protein>
    <submittedName>
        <fullName evidence="8">Hydro-lyase, Fe-S type, tartrate/fumarate subfamily, alpha subunit</fullName>
    </submittedName>
</protein>
<dbReference type="GO" id="GO:0046872">
    <property type="term" value="F:metal ion binding"/>
    <property type="evidence" value="ECO:0007669"/>
    <property type="project" value="UniProtKB-KW"/>
</dbReference>
<comment type="similarity">
    <text evidence="1">Belongs to the class-I fumarase family.</text>
</comment>
<feature type="domain" description="Fe-S hydro-lyase tartrate dehydratase alpha-type catalytic" evidence="7">
    <location>
        <begin position="13"/>
        <end position="272"/>
    </location>
</feature>
<gene>
    <name evidence="8" type="ordered locus">Metev_1670</name>
</gene>
<keyword evidence="5" id="KW-0411">Iron-sulfur</keyword>
<proteinExistence type="inferred from homology"/>